<gene>
    <name evidence="1" type="ORF">BXZ70DRAFT_900867</name>
</gene>
<sequence>YKDCEPNAFGLFRSFLQVPTQDPGADISLEDVCDAPTFSVSRSSRSTHPWWALPGIRSLKKTAGNMFAPFANSTTFHFISWYLSGSNMKSMGELDRLATTVSRDDFNNQDLKGFSAARELARLDDWVDDDIPESLEFKVEDGWHEASVQIPLPSESREHASSENDTPKFEVKGVFHRRLIEVIKAAFQDPTALTYNLIPYRLFWNPEDPRTPNAPPPQRVHCEVYDSDAFVEEYEKIHTQYPSEPGKPVIENVIAGMMLWSDSTHLAQFGNASLWPIYLYFANQSKYVRSKPTEFAAHHLAYIPSVRLSCLLD</sequence>
<name>A0A8K0XKQ1_9AGAR</name>
<dbReference type="Pfam" id="PF18759">
    <property type="entry name" value="Plavaka"/>
    <property type="match status" value="1"/>
</dbReference>
<evidence type="ECO:0000313" key="1">
    <source>
        <dbReference type="EMBL" id="KAH8082790.1"/>
    </source>
</evidence>
<feature type="non-terminal residue" evidence="1">
    <location>
        <position position="1"/>
    </location>
</feature>
<evidence type="ECO:0000313" key="2">
    <source>
        <dbReference type="Proteomes" id="UP000813824"/>
    </source>
</evidence>
<dbReference type="AlphaFoldDB" id="A0A8K0XKQ1"/>
<comment type="caution">
    <text evidence="1">The sequence shown here is derived from an EMBL/GenBank/DDBJ whole genome shotgun (WGS) entry which is preliminary data.</text>
</comment>
<dbReference type="OrthoDB" id="3208495at2759"/>
<accession>A0A8K0XKQ1</accession>
<dbReference type="Proteomes" id="UP000813824">
    <property type="component" value="Unassembled WGS sequence"/>
</dbReference>
<organism evidence="1 2">
    <name type="scientific">Cristinia sonorae</name>
    <dbReference type="NCBI Taxonomy" id="1940300"/>
    <lineage>
        <taxon>Eukaryota</taxon>
        <taxon>Fungi</taxon>
        <taxon>Dikarya</taxon>
        <taxon>Basidiomycota</taxon>
        <taxon>Agaricomycotina</taxon>
        <taxon>Agaricomycetes</taxon>
        <taxon>Agaricomycetidae</taxon>
        <taxon>Agaricales</taxon>
        <taxon>Pleurotineae</taxon>
        <taxon>Stephanosporaceae</taxon>
        <taxon>Cristinia</taxon>
    </lineage>
</organism>
<keyword evidence="2" id="KW-1185">Reference proteome</keyword>
<proteinExistence type="predicted"/>
<protein>
    <submittedName>
        <fullName evidence="1">Uncharacterized protein</fullName>
    </submittedName>
</protein>
<dbReference type="InterPro" id="IPR041078">
    <property type="entry name" value="Plavaka"/>
</dbReference>
<reference evidence="1" key="1">
    <citation type="journal article" date="2021" name="New Phytol.">
        <title>Evolutionary innovations through gain and loss of genes in the ectomycorrhizal Boletales.</title>
        <authorList>
            <person name="Wu G."/>
            <person name="Miyauchi S."/>
            <person name="Morin E."/>
            <person name="Kuo A."/>
            <person name="Drula E."/>
            <person name="Varga T."/>
            <person name="Kohler A."/>
            <person name="Feng B."/>
            <person name="Cao Y."/>
            <person name="Lipzen A."/>
            <person name="Daum C."/>
            <person name="Hundley H."/>
            <person name="Pangilinan J."/>
            <person name="Johnson J."/>
            <person name="Barry K."/>
            <person name="LaButti K."/>
            <person name="Ng V."/>
            <person name="Ahrendt S."/>
            <person name="Min B."/>
            <person name="Choi I.G."/>
            <person name="Park H."/>
            <person name="Plett J.M."/>
            <person name="Magnuson J."/>
            <person name="Spatafora J.W."/>
            <person name="Nagy L.G."/>
            <person name="Henrissat B."/>
            <person name="Grigoriev I.V."/>
            <person name="Yang Z.L."/>
            <person name="Xu J."/>
            <person name="Martin F.M."/>
        </authorList>
    </citation>
    <scope>NUCLEOTIDE SEQUENCE</scope>
    <source>
        <strain evidence="1">KKN 215</strain>
    </source>
</reference>
<dbReference type="EMBL" id="JAEVFJ010000049">
    <property type="protein sequence ID" value="KAH8082790.1"/>
    <property type="molecule type" value="Genomic_DNA"/>
</dbReference>